<organism evidence="4 5">
    <name type="scientific">Acidiphilium iwatense</name>
    <dbReference type="NCBI Taxonomy" id="768198"/>
    <lineage>
        <taxon>Bacteria</taxon>
        <taxon>Pseudomonadati</taxon>
        <taxon>Pseudomonadota</taxon>
        <taxon>Alphaproteobacteria</taxon>
        <taxon>Acetobacterales</taxon>
        <taxon>Acidocellaceae</taxon>
        <taxon>Acidiphilium</taxon>
    </lineage>
</organism>
<proteinExistence type="inferred from homology"/>
<name>A0ABS9E356_9PROT</name>
<gene>
    <name evidence="4" type="ORF">L2A60_15150</name>
</gene>
<accession>A0ABS9E356</accession>
<dbReference type="EMBL" id="JAKGBZ010000036">
    <property type="protein sequence ID" value="MCF3948014.1"/>
    <property type="molecule type" value="Genomic_DNA"/>
</dbReference>
<keyword evidence="5" id="KW-1185">Reference proteome</keyword>
<dbReference type="PANTHER" id="PTHR37423:SF2">
    <property type="entry name" value="MEMBRANE-BOUND LYTIC MUREIN TRANSGLYCOSYLASE C"/>
    <property type="match status" value="1"/>
</dbReference>
<evidence type="ECO:0000313" key="4">
    <source>
        <dbReference type="EMBL" id="MCF3948014.1"/>
    </source>
</evidence>
<dbReference type="PANTHER" id="PTHR37423">
    <property type="entry name" value="SOLUBLE LYTIC MUREIN TRANSGLYCOSYLASE-RELATED"/>
    <property type="match status" value="1"/>
</dbReference>
<dbReference type="Gene3D" id="1.10.530.10">
    <property type="match status" value="1"/>
</dbReference>
<dbReference type="Pfam" id="PF01464">
    <property type="entry name" value="SLT"/>
    <property type="match status" value="1"/>
</dbReference>
<dbReference type="InterPro" id="IPR008258">
    <property type="entry name" value="Transglycosylase_SLT_dom_1"/>
</dbReference>
<dbReference type="Proteomes" id="UP001521209">
    <property type="component" value="Unassembled WGS sequence"/>
</dbReference>
<evidence type="ECO:0000256" key="1">
    <source>
        <dbReference type="ARBA" id="ARBA00007734"/>
    </source>
</evidence>
<comment type="similarity">
    <text evidence="2">Belongs to the virb1 family.</text>
</comment>
<protein>
    <submittedName>
        <fullName evidence="4">Lytic transglycosylase domain-containing protein</fullName>
    </submittedName>
</protein>
<evidence type="ECO:0000259" key="3">
    <source>
        <dbReference type="Pfam" id="PF01464"/>
    </source>
</evidence>
<dbReference type="SUPFAM" id="SSF53955">
    <property type="entry name" value="Lysozyme-like"/>
    <property type="match status" value="1"/>
</dbReference>
<dbReference type="CDD" id="cd00254">
    <property type="entry name" value="LT-like"/>
    <property type="match status" value="1"/>
</dbReference>
<comment type="caution">
    <text evidence="4">The sequence shown here is derived from an EMBL/GenBank/DDBJ whole genome shotgun (WGS) entry which is preliminary data.</text>
</comment>
<feature type="domain" description="Transglycosylase SLT" evidence="3">
    <location>
        <begin position="51"/>
        <end position="153"/>
    </location>
</feature>
<sequence length="234" mass="25377">MGLVTLATTCGLAAKAALFVPLHGSPRCHSPAKTVHNHRNPRIAVWQADIAAASRRFGVPEHWIKAVMRVESGGHLTLNGQQIRSSAGAMGLMQVMPRTYAELRTRYNLGANPYAPRDNIMAGAAYLREMFDRFGAPWFLTAYNAGPARLEQTLLTGRALPVQSQRYLAVVAPRINASMETPQISESRAPVSIFAYQTATDLRTIQHPSSSADSGLFVAGGDLTRQQALLDAIP</sequence>
<reference evidence="4 5" key="1">
    <citation type="submission" date="2022-01" db="EMBL/GenBank/DDBJ databases">
        <authorList>
            <person name="Won M."/>
            <person name="Kim S.-J."/>
            <person name="Kwon S.-W."/>
        </authorList>
    </citation>
    <scope>NUCLEOTIDE SEQUENCE [LARGE SCALE GENOMIC DNA]</scope>
    <source>
        <strain evidence="4 5">KCTC 23505</strain>
    </source>
</reference>
<evidence type="ECO:0000313" key="5">
    <source>
        <dbReference type="Proteomes" id="UP001521209"/>
    </source>
</evidence>
<dbReference type="RefSeq" id="WP_235705308.1">
    <property type="nucleotide sequence ID" value="NZ_JAKGBZ010000036.1"/>
</dbReference>
<dbReference type="InterPro" id="IPR023346">
    <property type="entry name" value="Lysozyme-like_dom_sf"/>
</dbReference>
<evidence type="ECO:0000256" key="2">
    <source>
        <dbReference type="ARBA" id="ARBA00009387"/>
    </source>
</evidence>
<comment type="similarity">
    <text evidence="1">Belongs to the transglycosylase Slt family.</text>
</comment>